<dbReference type="RefSeq" id="WP_210032415.1">
    <property type="nucleotide sequence ID" value="NZ_JAGINU010000001.1"/>
</dbReference>
<accession>A0ABS4W0U2</accession>
<proteinExistence type="predicted"/>
<comment type="caution">
    <text evidence="1">The sequence shown here is derived from an EMBL/GenBank/DDBJ whole genome shotgun (WGS) entry which is preliminary data.</text>
</comment>
<protein>
    <submittedName>
        <fullName evidence="1">Uncharacterized protein</fullName>
    </submittedName>
</protein>
<evidence type="ECO:0000313" key="1">
    <source>
        <dbReference type="EMBL" id="MBP2369825.1"/>
    </source>
</evidence>
<sequence length="84" mass="9370">MSPAVNGSGTPRRDRRELAELRNEFATVRVALDERGNGPRLLVEDVESGAEILLSPLELASLCLASAEDRVNWLRVGHYRDERP</sequence>
<name>A0ABS4W0U2_9PSEU</name>
<dbReference type="EMBL" id="JAGINU010000001">
    <property type="protein sequence ID" value="MBP2369825.1"/>
    <property type="molecule type" value="Genomic_DNA"/>
</dbReference>
<keyword evidence="2" id="KW-1185">Reference proteome</keyword>
<reference evidence="1 2" key="1">
    <citation type="submission" date="2021-03" db="EMBL/GenBank/DDBJ databases">
        <title>Sequencing the genomes of 1000 actinobacteria strains.</title>
        <authorList>
            <person name="Klenk H.-P."/>
        </authorList>
    </citation>
    <scope>NUCLEOTIDE SEQUENCE [LARGE SCALE GENOMIC DNA]</scope>
    <source>
        <strain evidence="1 2">DSM 45256</strain>
    </source>
</reference>
<evidence type="ECO:0000313" key="2">
    <source>
        <dbReference type="Proteomes" id="UP001519295"/>
    </source>
</evidence>
<dbReference type="Proteomes" id="UP001519295">
    <property type="component" value="Unassembled WGS sequence"/>
</dbReference>
<gene>
    <name evidence="1" type="ORF">JOF36_005521</name>
</gene>
<organism evidence="1 2">
    <name type="scientific">Pseudonocardia parietis</name>
    <dbReference type="NCBI Taxonomy" id="570936"/>
    <lineage>
        <taxon>Bacteria</taxon>
        <taxon>Bacillati</taxon>
        <taxon>Actinomycetota</taxon>
        <taxon>Actinomycetes</taxon>
        <taxon>Pseudonocardiales</taxon>
        <taxon>Pseudonocardiaceae</taxon>
        <taxon>Pseudonocardia</taxon>
    </lineage>
</organism>